<dbReference type="PANTHER" id="PTHR38480:SF1">
    <property type="entry name" value="SLR0254 PROTEIN"/>
    <property type="match status" value="1"/>
</dbReference>
<accession>A0ABT8G7C7</accession>
<reference evidence="7" key="1">
    <citation type="submission" date="2023-06" db="EMBL/GenBank/DDBJ databases">
        <title>Sysu t00192.</title>
        <authorList>
            <person name="Gao L."/>
            <person name="Fang B.-Z."/>
            <person name="Li W.-J."/>
        </authorList>
    </citation>
    <scope>NUCLEOTIDE SEQUENCE</scope>
    <source>
        <strain evidence="7">SYSU T00192</strain>
    </source>
</reference>
<dbReference type="Proteomes" id="UP001172728">
    <property type="component" value="Unassembled WGS sequence"/>
</dbReference>
<evidence type="ECO:0000256" key="1">
    <source>
        <dbReference type="ARBA" id="ARBA00004141"/>
    </source>
</evidence>
<evidence type="ECO:0000259" key="6">
    <source>
        <dbReference type="Pfam" id="PF06271"/>
    </source>
</evidence>
<dbReference type="RefSeq" id="WP_301131331.1">
    <property type="nucleotide sequence ID" value="NZ_JAUHPW010000002.1"/>
</dbReference>
<evidence type="ECO:0000256" key="4">
    <source>
        <dbReference type="ARBA" id="ARBA00023136"/>
    </source>
</evidence>
<keyword evidence="2 5" id="KW-0812">Transmembrane</keyword>
<keyword evidence="3 5" id="KW-1133">Transmembrane helix</keyword>
<evidence type="ECO:0000313" key="8">
    <source>
        <dbReference type="Proteomes" id="UP001172728"/>
    </source>
</evidence>
<dbReference type="InterPro" id="IPR010432">
    <property type="entry name" value="RDD"/>
</dbReference>
<protein>
    <submittedName>
        <fullName evidence="7">RDD family protein</fullName>
    </submittedName>
</protein>
<comment type="caution">
    <text evidence="7">The sequence shown here is derived from an EMBL/GenBank/DDBJ whole genome shotgun (WGS) entry which is preliminary data.</text>
</comment>
<dbReference type="EMBL" id="JAUHPW010000002">
    <property type="protein sequence ID" value="MDN4474907.1"/>
    <property type="molecule type" value="Genomic_DNA"/>
</dbReference>
<feature type="transmembrane region" description="Helical" evidence="5">
    <location>
        <begin position="26"/>
        <end position="45"/>
    </location>
</feature>
<feature type="transmembrane region" description="Helical" evidence="5">
    <location>
        <begin position="57"/>
        <end position="78"/>
    </location>
</feature>
<sequence length="273" mass="29184">MTDEDAILIGEGVVLDSGAASVPLRMLSGAIDMAATFTVLFVGMSMLERAGASLNDAWARAVVITWTVACLVLAPMTVETLTRGRSLGRWAAGLRIVRDDGGPVSVRHAAARALLGVLELYGTLGMLAVTVSAFGTRGKRIGDYVAGTYAMRTRGAKRALPRLAMPVGLEGWARTADITRLGDGLALTARMFLSRAPDMHAPSRVRVGTRLSEQFATHVSPPPPAGTHPEAFLAAVLVERRDREQRIEEARMARAERDGDALRRLPFGVPDAD</sequence>
<keyword evidence="4 5" id="KW-0472">Membrane</keyword>
<feature type="transmembrane region" description="Helical" evidence="5">
    <location>
        <begin position="113"/>
        <end position="134"/>
    </location>
</feature>
<feature type="domain" description="RDD" evidence="6">
    <location>
        <begin position="22"/>
        <end position="146"/>
    </location>
</feature>
<gene>
    <name evidence="7" type="ORF">QQX09_03440</name>
</gene>
<evidence type="ECO:0000313" key="7">
    <source>
        <dbReference type="EMBL" id="MDN4474907.1"/>
    </source>
</evidence>
<evidence type="ECO:0000256" key="3">
    <source>
        <dbReference type="ARBA" id="ARBA00022989"/>
    </source>
</evidence>
<keyword evidence="8" id="KW-1185">Reference proteome</keyword>
<dbReference type="Pfam" id="PF06271">
    <property type="entry name" value="RDD"/>
    <property type="match status" value="1"/>
</dbReference>
<dbReference type="PANTHER" id="PTHR38480">
    <property type="entry name" value="SLR0254 PROTEIN"/>
    <property type="match status" value="1"/>
</dbReference>
<proteinExistence type="predicted"/>
<evidence type="ECO:0000256" key="2">
    <source>
        <dbReference type="ARBA" id="ARBA00022692"/>
    </source>
</evidence>
<comment type="subcellular location">
    <subcellularLocation>
        <location evidence="1">Membrane</location>
        <topology evidence="1">Multi-pass membrane protein</topology>
    </subcellularLocation>
</comment>
<name>A0ABT8G7C7_9MICO</name>
<organism evidence="7 8">
    <name type="scientific">Demequina litoralis</name>
    <dbReference type="NCBI Taxonomy" id="3051660"/>
    <lineage>
        <taxon>Bacteria</taxon>
        <taxon>Bacillati</taxon>
        <taxon>Actinomycetota</taxon>
        <taxon>Actinomycetes</taxon>
        <taxon>Micrococcales</taxon>
        <taxon>Demequinaceae</taxon>
        <taxon>Demequina</taxon>
    </lineage>
</organism>
<evidence type="ECO:0000256" key="5">
    <source>
        <dbReference type="SAM" id="Phobius"/>
    </source>
</evidence>